<evidence type="ECO:0000256" key="1">
    <source>
        <dbReference type="SAM" id="MobiDB-lite"/>
    </source>
</evidence>
<keyword evidence="3" id="KW-1185">Reference proteome</keyword>
<feature type="compositionally biased region" description="Polar residues" evidence="1">
    <location>
        <begin position="14"/>
        <end position="25"/>
    </location>
</feature>
<reference evidence="2" key="1">
    <citation type="journal article" date="2022" name="Front. Genet.">
        <title>Chromosome-Scale Assembly of the Dendrobium nobile Genome Provides Insights Into the Molecular Mechanism of the Biosynthesis of the Medicinal Active Ingredient of Dendrobium.</title>
        <authorList>
            <person name="Xu Q."/>
            <person name="Niu S.-C."/>
            <person name="Li K.-L."/>
            <person name="Zheng P.-J."/>
            <person name="Zhang X.-J."/>
            <person name="Jia Y."/>
            <person name="Liu Y."/>
            <person name="Niu Y.-X."/>
            <person name="Yu L.-H."/>
            <person name="Chen D.-F."/>
            <person name="Zhang G.-Q."/>
        </authorList>
    </citation>
    <scope>NUCLEOTIDE SEQUENCE</scope>
    <source>
        <tissue evidence="2">Leaf</tissue>
    </source>
</reference>
<dbReference type="Proteomes" id="UP000829196">
    <property type="component" value="Unassembled WGS sequence"/>
</dbReference>
<sequence length="76" mass="8383">METSPTKRSGAVRTRSSSLTCSPTWEQEGEEEARPAPQLEAATGSSKGVDWEIRSSNACERGKKRAKEGREQVRTM</sequence>
<protein>
    <submittedName>
        <fullName evidence="2">Uncharacterized protein</fullName>
    </submittedName>
</protein>
<dbReference type="AlphaFoldDB" id="A0A8T3AZW9"/>
<gene>
    <name evidence="2" type="ORF">KFK09_016145</name>
</gene>
<accession>A0A8T3AZW9</accession>
<evidence type="ECO:0000313" key="3">
    <source>
        <dbReference type="Proteomes" id="UP000829196"/>
    </source>
</evidence>
<feature type="region of interest" description="Disordered" evidence="1">
    <location>
        <begin position="1"/>
        <end position="76"/>
    </location>
</feature>
<organism evidence="2 3">
    <name type="scientific">Dendrobium nobile</name>
    <name type="common">Orchid</name>
    <dbReference type="NCBI Taxonomy" id="94219"/>
    <lineage>
        <taxon>Eukaryota</taxon>
        <taxon>Viridiplantae</taxon>
        <taxon>Streptophyta</taxon>
        <taxon>Embryophyta</taxon>
        <taxon>Tracheophyta</taxon>
        <taxon>Spermatophyta</taxon>
        <taxon>Magnoliopsida</taxon>
        <taxon>Liliopsida</taxon>
        <taxon>Asparagales</taxon>
        <taxon>Orchidaceae</taxon>
        <taxon>Epidendroideae</taxon>
        <taxon>Malaxideae</taxon>
        <taxon>Dendrobiinae</taxon>
        <taxon>Dendrobium</taxon>
    </lineage>
</organism>
<evidence type="ECO:0000313" key="2">
    <source>
        <dbReference type="EMBL" id="KAI0501202.1"/>
    </source>
</evidence>
<name>A0A8T3AZW9_DENNO</name>
<proteinExistence type="predicted"/>
<dbReference type="EMBL" id="JAGYWB010000012">
    <property type="protein sequence ID" value="KAI0501202.1"/>
    <property type="molecule type" value="Genomic_DNA"/>
</dbReference>
<comment type="caution">
    <text evidence="2">The sequence shown here is derived from an EMBL/GenBank/DDBJ whole genome shotgun (WGS) entry which is preliminary data.</text>
</comment>